<proteinExistence type="predicted"/>
<dbReference type="Proteomes" id="UP000002282">
    <property type="component" value="Chromosome 2L"/>
</dbReference>
<dbReference type="OMA" id="HNTIVER"/>
<gene>
    <name evidence="1" type="primary">Dyak\GE18776</name>
    <name evidence="1" type="synonym">dyak_GLEANR_2560</name>
    <name evidence="1" type="synonym">GE18776</name>
    <name evidence="1" type="ORF">Dyak_GE18776</name>
</gene>
<sequence length="465" mass="51776">MEAIVGDIAKIDDSLLAPWQKIDAARTFVAPKLDFVLRSGATLRAPLRHLDTVIKKHIKKWLYLPQRASAEVVYTPLKKGGAGILPSSILADVLTIAQAHRMVSCPGEVVSRIASEGLREAVKRKINREPSGDEMAHFLSGSTLSGETASFGDAGFWSRVRMATKTQAVHLGVRWAWRGGELLVESRGQRNRPVATDSNSRSQLIQRLRCAAQDEFLTILINKPDQGKVAKLSTLTPVSNAFMRDGSFTRFADWRFIHRARLGVLPVNGAIRWGSGDKRCRVCGYQLESVPHVLCHCMHHSNAMQQRHNAVMDRLAKAGSRLGTPRVNCRVEGVAEDMAALRPDLVWRDERSRKIVIVDVTVPFENGAEAFDNARGEKEEKYRPLAEALRAMGYQVKLEAFIVGALGSWDPKNERVLKTLGVSRFYAGLMRRLMVADTIRWSRDIYVEHVSGIRQFTLPSGAPPN</sequence>
<dbReference type="PhylomeDB" id="B4NX04"/>
<evidence type="ECO:0008006" key="3">
    <source>
        <dbReference type="Google" id="ProtNLM"/>
    </source>
</evidence>
<dbReference type="EMBL" id="CM000157">
    <property type="protein sequence ID" value="EDW88534.1"/>
    <property type="molecule type" value="Genomic_DNA"/>
</dbReference>
<reference evidence="1 2" key="2">
    <citation type="journal article" date="2007" name="PLoS Biol.">
        <title>Principles of genome evolution in the Drosophila melanogaster species group.</title>
        <authorList>
            <person name="Ranz J.M."/>
            <person name="Maurin D."/>
            <person name="Chan Y.S."/>
            <person name="von Grotthuss M."/>
            <person name="Hillier L.W."/>
            <person name="Roote J."/>
            <person name="Ashburner M."/>
            <person name="Bergman C.M."/>
        </authorList>
    </citation>
    <scope>NUCLEOTIDE SEQUENCE [LARGE SCALE GENOMIC DNA]</scope>
    <source>
        <strain evidence="2">Tai18E2 / Tucson 14021-0261.01</strain>
    </source>
</reference>
<organism evidence="1 2">
    <name type="scientific">Drosophila yakuba</name>
    <name type="common">Fruit fly</name>
    <dbReference type="NCBI Taxonomy" id="7245"/>
    <lineage>
        <taxon>Eukaryota</taxon>
        <taxon>Metazoa</taxon>
        <taxon>Ecdysozoa</taxon>
        <taxon>Arthropoda</taxon>
        <taxon>Hexapoda</taxon>
        <taxon>Insecta</taxon>
        <taxon>Pterygota</taxon>
        <taxon>Neoptera</taxon>
        <taxon>Endopterygota</taxon>
        <taxon>Diptera</taxon>
        <taxon>Brachycera</taxon>
        <taxon>Muscomorpha</taxon>
        <taxon>Ephydroidea</taxon>
        <taxon>Drosophilidae</taxon>
        <taxon>Drosophila</taxon>
        <taxon>Sophophora</taxon>
    </lineage>
</organism>
<dbReference type="HOGENOM" id="CLU_042335_1_0_1"/>
<dbReference type="AlphaFoldDB" id="B4NX04"/>
<accession>B4NX04</accession>
<name>B4NX04_DROYA</name>
<evidence type="ECO:0000313" key="2">
    <source>
        <dbReference type="Proteomes" id="UP000002282"/>
    </source>
</evidence>
<evidence type="ECO:0000313" key="1">
    <source>
        <dbReference type="EMBL" id="EDW88534.1"/>
    </source>
</evidence>
<dbReference type="KEGG" id="dya:Dyak_GE18776"/>
<reference evidence="1 2" key="1">
    <citation type="journal article" date="2007" name="Nature">
        <title>Evolution of genes and genomes on the Drosophila phylogeny.</title>
        <authorList>
            <consortium name="Drosophila 12 Genomes Consortium"/>
            <person name="Clark A.G."/>
            <person name="Eisen M.B."/>
            <person name="Smith D.R."/>
            <person name="Bergman C.M."/>
            <person name="Oliver B."/>
            <person name="Markow T.A."/>
            <person name="Kaufman T.C."/>
            <person name="Kellis M."/>
            <person name="Gelbart W."/>
            <person name="Iyer V.N."/>
            <person name="Pollard D.A."/>
            <person name="Sackton T.B."/>
            <person name="Larracuente A.M."/>
            <person name="Singh N.D."/>
            <person name="Abad J.P."/>
            <person name="Abt D.N."/>
            <person name="Adryan B."/>
            <person name="Aguade M."/>
            <person name="Akashi H."/>
            <person name="Anderson W.W."/>
            <person name="Aquadro C.F."/>
            <person name="Ardell D.H."/>
            <person name="Arguello R."/>
            <person name="Artieri C.G."/>
            <person name="Barbash D.A."/>
            <person name="Barker D."/>
            <person name="Barsanti P."/>
            <person name="Batterham P."/>
            <person name="Batzoglou S."/>
            <person name="Begun D."/>
            <person name="Bhutkar A."/>
            <person name="Blanco E."/>
            <person name="Bosak S.A."/>
            <person name="Bradley R.K."/>
            <person name="Brand A.D."/>
            <person name="Brent M.R."/>
            <person name="Brooks A.N."/>
            <person name="Brown R.H."/>
            <person name="Butlin R.K."/>
            <person name="Caggese C."/>
            <person name="Calvi B.R."/>
            <person name="Bernardo de Carvalho A."/>
            <person name="Caspi A."/>
            <person name="Castrezana S."/>
            <person name="Celniker S.E."/>
            <person name="Chang J.L."/>
            <person name="Chapple C."/>
            <person name="Chatterji S."/>
            <person name="Chinwalla A."/>
            <person name="Civetta A."/>
            <person name="Clifton S.W."/>
            <person name="Comeron J.M."/>
            <person name="Costello J.C."/>
            <person name="Coyne J.A."/>
            <person name="Daub J."/>
            <person name="David R.G."/>
            <person name="Delcher A.L."/>
            <person name="Delehaunty K."/>
            <person name="Do C.B."/>
            <person name="Ebling H."/>
            <person name="Edwards K."/>
            <person name="Eickbush T."/>
            <person name="Evans J.D."/>
            <person name="Filipski A."/>
            <person name="Findeiss S."/>
            <person name="Freyhult E."/>
            <person name="Fulton L."/>
            <person name="Fulton R."/>
            <person name="Garcia A.C."/>
            <person name="Gardiner A."/>
            <person name="Garfield D.A."/>
            <person name="Garvin B.E."/>
            <person name="Gibson G."/>
            <person name="Gilbert D."/>
            <person name="Gnerre S."/>
            <person name="Godfrey J."/>
            <person name="Good R."/>
            <person name="Gotea V."/>
            <person name="Gravely B."/>
            <person name="Greenberg A.J."/>
            <person name="Griffiths-Jones S."/>
            <person name="Gross S."/>
            <person name="Guigo R."/>
            <person name="Gustafson E.A."/>
            <person name="Haerty W."/>
            <person name="Hahn M.W."/>
            <person name="Halligan D.L."/>
            <person name="Halpern A.L."/>
            <person name="Halter G.M."/>
            <person name="Han M.V."/>
            <person name="Heger A."/>
            <person name="Hillier L."/>
            <person name="Hinrichs A.S."/>
            <person name="Holmes I."/>
            <person name="Hoskins R.A."/>
            <person name="Hubisz M.J."/>
            <person name="Hultmark D."/>
            <person name="Huntley M.A."/>
            <person name="Jaffe D.B."/>
            <person name="Jagadeeshan S."/>
            <person name="Jeck W.R."/>
            <person name="Johnson J."/>
            <person name="Jones C.D."/>
            <person name="Jordan W.C."/>
            <person name="Karpen G.H."/>
            <person name="Kataoka E."/>
            <person name="Keightley P.D."/>
            <person name="Kheradpour P."/>
            <person name="Kirkness E.F."/>
            <person name="Koerich L.B."/>
            <person name="Kristiansen K."/>
            <person name="Kudrna D."/>
            <person name="Kulathinal R.J."/>
            <person name="Kumar S."/>
            <person name="Kwok R."/>
            <person name="Lander E."/>
            <person name="Langley C.H."/>
            <person name="Lapoint R."/>
            <person name="Lazzaro B.P."/>
            <person name="Lee S.J."/>
            <person name="Levesque L."/>
            <person name="Li R."/>
            <person name="Lin C.F."/>
            <person name="Lin M.F."/>
            <person name="Lindblad-Toh K."/>
            <person name="Llopart A."/>
            <person name="Long M."/>
            <person name="Low L."/>
            <person name="Lozovsky E."/>
            <person name="Lu J."/>
            <person name="Luo M."/>
            <person name="Machado C.A."/>
            <person name="Makalowski W."/>
            <person name="Marzo M."/>
            <person name="Matsuda M."/>
            <person name="Matzkin L."/>
            <person name="McAllister B."/>
            <person name="McBride C.S."/>
            <person name="McKernan B."/>
            <person name="McKernan K."/>
            <person name="Mendez-Lago M."/>
            <person name="Minx P."/>
            <person name="Mollenhauer M.U."/>
            <person name="Montooth K."/>
            <person name="Mount S.M."/>
            <person name="Mu X."/>
            <person name="Myers E."/>
            <person name="Negre B."/>
            <person name="Newfeld S."/>
            <person name="Nielsen R."/>
            <person name="Noor M.A."/>
            <person name="O'Grady P."/>
            <person name="Pachter L."/>
            <person name="Papaceit M."/>
            <person name="Parisi M.J."/>
            <person name="Parisi M."/>
            <person name="Parts L."/>
            <person name="Pedersen J.S."/>
            <person name="Pesole G."/>
            <person name="Phillippy A.M."/>
            <person name="Ponting C.P."/>
            <person name="Pop M."/>
            <person name="Porcelli D."/>
            <person name="Powell J.R."/>
            <person name="Prohaska S."/>
            <person name="Pruitt K."/>
            <person name="Puig M."/>
            <person name="Quesneville H."/>
            <person name="Ram K.R."/>
            <person name="Rand D."/>
            <person name="Rasmussen M.D."/>
            <person name="Reed L.K."/>
            <person name="Reenan R."/>
            <person name="Reily A."/>
            <person name="Remington K.A."/>
            <person name="Rieger T.T."/>
            <person name="Ritchie M.G."/>
            <person name="Robin C."/>
            <person name="Rogers Y.H."/>
            <person name="Rohde C."/>
            <person name="Rozas J."/>
            <person name="Rubenfield M.J."/>
            <person name="Ruiz A."/>
            <person name="Russo S."/>
            <person name="Salzberg S.L."/>
            <person name="Sanchez-Gracia A."/>
            <person name="Saranga D.J."/>
            <person name="Sato H."/>
            <person name="Schaeffer S.W."/>
            <person name="Schatz M.C."/>
            <person name="Schlenke T."/>
            <person name="Schwartz R."/>
            <person name="Segarra C."/>
            <person name="Singh R.S."/>
            <person name="Sirot L."/>
            <person name="Sirota M."/>
            <person name="Sisneros N.B."/>
            <person name="Smith C.D."/>
            <person name="Smith T.F."/>
            <person name="Spieth J."/>
            <person name="Stage D.E."/>
            <person name="Stark A."/>
            <person name="Stephan W."/>
            <person name="Strausberg R.L."/>
            <person name="Strempel S."/>
            <person name="Sturgill D."/>
            <person name="Sutton G."/>
            <person name="Sutton G.G."/>
            <person name="Tao W."/>
            <person name="Teichmann S."/>
            <person name="Tobari Y.N."/>
            <person name="Tomimura Y."/>
            <person name="Tsolas J.M."/>
            <person name="Valente V.L."/>
            <person name="Venter E."/>
            <person name="Venter J.C."/>
            <person name="Vicario S."/>
            <person name="Vieira F.G."/>
            <person name="Vilella A.J."/>
            <person name="Villasante A."/>
            <person name="Walenz B."/>
            <person name="Wang J."/>
            <person name="Wasserman M."/>
            <person name="Watts T."/>
            <person name="Wilson D."/>
            <person name="Wilson R.K."/>
            <person name="Wing R.A."/>
            <person name="Wolfner M.F."/>
            <person name="Wong A."/>
            <person name="Wong G.K."/>
            <person name="Wu C.I."/>
            <person name="Wu G."/>
            <person name="Yamamoto D."/>
            <person name="Yang H.P."/>
            <person name="Yang S.P."/>
            <person name="Yorke J.A."/>
            <person name="Yoshida K."/>
            <person name="Zdobnov E."/>
            <person name="Zhang P."/>
            <person name="Zhang Y."/>
            <person name="Zimin A.V."/>
            <person name="Baldwin J."/>
            <person name="Abdouelleil A."/>
            <person name="Abdulkadir J."/>
            <person name="Abebe A."/>
            <person name="Abera B."/>
            <person name="Abreu J."/>
            <person name="Acer S.C."/>
            <person name="Aftuck L."/>
            <person name="Alexander A."/>
            <person name="An P."/>
            <person name="Anderson E."/>
            <person name="Anderson S."/>
            <person name="Arachi H."/>
            <person name="Azer M."/>
            <person name="Bachantsang P."/>
            <person name="Barry A."/>
            <person name="Bayul T."/>
            <person name="Berlin A."/>
            <person name="Bessette D."/>
            <person name="Bloom T."/>
            <person name="Blye J."/>
            <person name="Boguslavskiy L."/>
            <person name="Bonnet C."/>
            <person name="Boukhgalter B."/>
            <person name="Bourzgui I."/>
            <person name="Brown A."/>
            <person name="Cahill P."/>
            <person name="Channer S."/>
            <person name="Cheshatsang Y."/>
            <person name="Chuda L."/>
            <person name="Citroen M."/>
            <person name="Collymore A."/>
            <person name="Cooke P."/>
            <person name="Costello M."/>
            <person name="D'Aco K."/>
            <person name="Daza R."/>
            <person name="De Haan G."/>
            <person name="DeGray S."/>
            <person name="DeMaso C."/>
            <person name="Dhargay N."/>
            <person name="Dooley K."/>
            <person name="Dooley E."/>
            <person name="Doricent M."/>
            <person name="Dorje P."/>
            <person name="Dorjee K."/>
            <person name="Dupes A."/>
            <person name="Elong R."/>
            <person name="Falk J."/>
            <person name="Farina A."/>
            <person name="Faro S."/>
            <person name="Ferguson D."/>
            <person name="Fisher S."/>
            <person name="Foley C.D."/>
            <person name="Franke A."/>
            <person name="Friedrich D."/>
            <person name="Gadbois L."/>
            <person name="Gearin G."/>
            <person name="Gearin C.R."/>
            <person name="Giannoukos G."/>
            <person name="Goode T."/>
            <person name="Graham J."/>
            <person name="Grandbois E."/>
            <person name="Grewal S."/>
            <person name="Gyaltsen K."/>
            <person name="Hafez N."/>
            <person name="Hagos B."/>
            <person name="Hall J."/>
            <person name="Henson C."/>
            <person name="Hollinger A."/>
            <person name="Honan T."/>
            <person name="Huard M.D."/>
            <person name="Hughes L."/>
            <person name="Hurhula B."/>
            <person name="Husby M.E."/>
            <person name="Kamat A."/>
            <person name="Kanga B."/>
            <person name="Kashin S."/>
            <person name="Khazanovich D."/>
            <person name="Kisner P."/>
            <person name="Lance K."/>
            <person name="Lara M."/>
            <person name="Lee W."/>
            <person name="Lennon N."/>
            <person name="Letendre F."/>
            <person name="LeVine R."/>
            <person name="Lipovsky A."/>
            <person name="Liu X."/>
            <person name="Liu J."/>
            <person name="Liu S."/>
            <person name="Lokyitsang T."/>
            <person name="Lokyitsang Y."/>
            <person name="Lubonja R."/>
            <person name="Lui A."/>
            <person name="MacDonald P."/>
            <person name="Magnisalis V."/>
            <person name="Maru K."/>
            <person name="Matthews C."/>
            <person name="McCusker W."/>
            <person name="McDonough S."/>
            <person name="Mehta T."/>
            <person name="Meldrim J."/>
            <person name="Meneus L."/>
            <person name="Mihai O."/>
            <person name="Mihalev A."/>
            <person name="Mihova T."/>
            <person name="Mittelman R."/>
            <person name="Mlenga V."/>
            <person name="Montmayeur A."/>
            <person name="Mulrain L."/>
            <person name="Navidi A."/>
            <person name="Naylor J."/>
            <person name="Negash T."/>
            <person name="Nguyen T."/>
            <person name="Nguyen N."/>
            <person name="Nicol R."/>
            <person name="Norbu C."/>
            <person name="Norbu N."/>
            <person name="Novod N."/>
            <person name="O'Neill B."/>
            <person name="Osman S."/>
            <person name="Markiewicz E."/>
            <person name="Oyono O.L."/>
            <person name="Patti C."/>
            <person name="Phunkhang P."/>
            <person name="Pierre F."/>
            <person name="Priest M."/>
            <person name="Raghuraman S."/>
            <person name="Rege F."/>
            <person name="Reyes R."/>
            <person name="Rise C."/>
            <person name="Rogov P."/>
            <person name="Ross K."/>
            <person name="Ryan E."/>
            <person name="Settipalli S."/>
            <person name="Shea T."/>
            <person name="Sherpa N."/>
            <person name="Shi L."/>
            <person name="Shih D."/>
            <person name="Sparrow T."/>
            <person name="Spaulding J."/>
            <person name="Stalker J."/>
            <person name="Stange-Thomann N."/>
            <person name="Stavropoulos S."/>
            <person name="Stone C."/>
            <person name="Strader C."/>
            <person name="Tesfaye S."/>
            <person name="Thomson T."/>
            <person name="Thoulutsang Y."/>
            <person name="Thoulutsang D."/>
            <person name="Topham K."/>
            <person name="Topping I."/>
            <person name="Tsamla T."/>
            <person name="Vassiliev H."/>
            <person name="Vo A."/>
            <person name="Wangchuk T."/>
            <person name="Wangdi T."/>
            <person name="Weiand M."/>
            <person name="Wilkinson J."/>
            <person name="Wilson A."/>
            <person name="Yadav S."/>
            <person name="Young G."/>
            <person name="Yu Q."/>
            <person name="Zembek L."/>
            <person name="Zhong D."/>
            <person name="Zimmer A."/>
            <person name="Zwirko Z."/>
            <person name="Jaffe D.B."/>
            <person name="Alvarez P."/>
            <person name="Brockman W."/>
            <person name="Butler J."/>
            <person name="Chin C."/>
            <person name="Gnerre S."/>
            <person name="Grabherr M."/>
            <person name="Kleber M."/>
            <person name="Mauceli E."/>
            <person name="MacCallum I."/>
        </authorList>
    </citation>
    <scope>NUCLEOTIDE SEQUENCE [LARGE SCALE GENOMIC DNA]</scope>
    <source>
        <strain evidence="2">Tai18E2 / Tucson 14021-0261.01</strain>
    </source>
</reference>
<dbReference type="eggNOG" id="ENOG502S1TK">
    <property type="taxonomic scope" value="Eukaryota"/>
</dbReference>
<protein>
    <recommendedName>
        <fullName evidence="3">Reverse transcriptase</fullName>
    </recommendedName>
</protein>
<keyword evidence="2" id="KW-1185">Reference proteome</keyword>
<dbReference type="OrthoDB" id="8195432at2759"/>